<dbReference type="InterPro" id="IPR045135">
    <property type="entry name" value="Rpn7_N"/>
</dbReference>
<evidence type="ECO:0000259" key="3">
    <source>
        <dbReference type="PROSITE" id="PS50250"/>
    </source>
</evidence>
<dbReference type="SUPFAM" id="SSF46785">
    <property type="entry name" value="Winged helix' DNA-binding domain"/>
    <property type="match status" value="1"/>
</dbReference>
<dbReference type="InterPro" id="IPR036390">
    <property type="entry name" value="WH_DNA-bd_sf"/>
</dbReference>
<comment type="caution">
    <text evidence="4">The sequence shown here is derived from an EMBL/GenBank/DDBJ whole genome shotgun (WGS) entry which is preliminary data.</text>
</comment>
<dbReference type="InterPro" id="IPR011990">
    <property type="entry name" value="TPR-like_helical_dom_sf"/>
</dbReference>
<protein>
    <submittedName>
        <fullName evidence="4">26S protesome subunit 6</fullName>
    </submittedName>
</protein>
<keyword evidence="5" id="KW-1185">Reference proteome</keyword>
<dbReference type="AlphaFoldDB" id="A0AAD8LP26"/>
<evidence type="ECO:0000313" key="4">
    <source>
        <dbReference type="EMBL" id="KAK1442611.1"/>
    </source>
</evidence>
<dbReference type="GO" id="GO:0000502">
    <property type="term" value="C:proteasome complex"/>
    <property type="evidence" value="ECO:0007669"/>
    <property type="project" value="UniProtKB-KW"/>
</dbReference>
<accession>A0AAD8LP26</accession>
<evidence type="ECO:0000256" key="1">
    <source>
        <dbReference type="ARBA" id="ARBA00022942"/>
    </source>
</evidence>
<dbReference type="PANTHER" id="PTHR14145">
    <property type="entry name" value="26S PROTESOME SUBUNIT 6"/>
    <property type="match status" value="1"/>
</dbReference>
<dbReference type="EMBL" id="JAVEPI010000003">
    <property type="protein sequence ID" value="KAK1442611.1"/>
    <property type="molecule type" value="Genomic_DNA"/>
</dbReference>
<keyword evidence="2" id="KW-0175">Coiled coil</keyword>
<dbReference type="InterPro" id="IPR049549">
    <property type="entry name" value="RPN7_PSMD6_C"/>
</dbReference>
<feature type="domain" description="PCI" evidence="3">
    <location>
        <begin position="202"/>
        <end position="370"/>
    </location>
</feature>
<dbReference type="Pfam" id="PF01399">
    <property type="entry name" value="PCI"/>
    <property type="match status" value="1"/>
</dbReference>
<sequence>MLNISSLHRKENAAMATLKSLPNFEIDRLRHLLTLPSDAGVDVSKVKGNLLENIEKNDMYPYLLRLKEQLPIMSDVPPMDTLREANVKALAELDEKIEFAEKNFGSSEVNDAVLEKANYYFKIGDHEKAVSQYELALGKIVGINSKLETILGIIRVAFFFNDVPLLMKYMEIAKKDIENRGDWEMRNRLHIYEALQLIICRKFKAAAELMLSSLSTFTATELITLDELVLYSIVLSLITMDRKTILTKVLESPEVNQVATEGSVLHHLIHDFYHCNYRNFMLNLVLTSELIQKDRYLARYRGYFLRQARLPAYRQFLRPYKSVTIENMANAFQLCPEFLEKELVSYISGARLDCKIDRVNGIIENNVVDERNNNYIETIREGDLLLNRIQKLSRVIDM</sequence>
<keyword evidence="1" id="KW-0647">Proteasome</keyword>
<evidence type="ECO:0000256" key="2">
    <source>
        <dbReference type="SAM" id="Coils"/>
    </source>
</evidence>
<dbReference type="Gene3D" id="1.25.40.570">
    <property type="match status" value="1"/>
</dbReference>
<dbReference type="Pfam" id="PF10602">
    <property type="entry name" value="RPN7"/>
    <property type="match status" value="1"/>
</dbReference>
<gene>
    <name evidence="4" type="ORF">BgAZ_301290</name>
</gene>
<evidence type="ECO:0000313" key="5">
    <source>
        <dbReference type="Proteomes" id="UP001230268"/>
    </source>
</evidence>
<dbReference type="FunFam" id="1.25.40.570:FF:000005">
    <property type="entry name" value="26S proteasome regulatory subunit N7"/>
    <property type="match status" value="1"/>
</dbReference>
<dbReference type="SUPFAM" id="SSF48452">
    <property type="entry name" value="TPR-like"/>
    <property type="match status" value="1"/>
</dbReference>
<dbReference type="PROSITE" id="PS50250">
    <property type="entry name" value="PCI"/>
    <property type="match status" value="1"/>
</dbReference>
<dbReference type="Proteomes" id="UP001230268">
    <property type="component" value="Unassembled WGS sequence"/>
</dbReference>
<proteinExistence type="predicted"/>
<feature type="coiled-coil region" evidence="2">
    <location>
        <begin position="83"/>
        <end position="110"/>
    </location>
</feature>
<dbReference type="SMART" id="SM00088">
    <property type="entry name" value="PINT"/>
    <property type="match status" value="1"/>
</dbReference>
<organism evidence="4 5">
    <name type="scientific">Babesia gibsoni</name>
    <dbReference type="NCBI Taxonomy" id="33632"/>
    <lineage>
        <taxon>Eukaryota</taxon>
        <taxon>Sar</taxon>
        <taxon>Alveolata</taxon>
        <taxon>Apicomplexa</taxon>
        <taxon>Aconoidasida</taxon>
        <taxon>Piroplasmida</taxon>
        <taxon>Babesiidae</taxon>
        <taxon>Babesia</taxon>
    </lineage>
</organism>
<dbReference type="InterPro" id="IPR019585">
    <property type="entry name" value="Rpn7/CSN1"/>
</dbReference>
<dbReference type="PANTHER" id="PTHR14145:SF1">
    <property type="entry name" value="26S PROTEASOME NON-ATPASE REGULATORY SUBUNIT 6"/>
    <property type="match status" value="1"/>
</dbReference>
<dbReference type="Pfam" id="PF21154">
    <property type="entry name" value="RPN7_PSMD6_C"/>
    <property type="match status" value="1"/>
</dbReference>
<dbReference type="InterPro" id="IPR000717">
    <property type="entry name" value="PCI_dom"/>
</dbReference>
<dbReference type="GO" id="GO:0043161">
    <property type="term" value="P:proteasome-mediated ubiquitin-dependent protein catabolic process"/>
    <property type="evidence" value="ECO:0007669"/>
    <property type="project" value="TreeGrafter"/>
</dbReference>
<reference evidence="4" key="1">
    <citation type="submission" date="2023-08" db="EMBL/GenBank/DDBJ databases">
        <title>Draft sequence of the Babesia gibsoni genome.</title>
        <authorList>
            <person name="Yamagishi J.Y."/>
            <person name="Xuan X.X."/>
        </authorList>
    </citation>
    <scope>NUCLEOTIDE SEQUENCE</scope>
    <source>
        <strain evidence="4">Azabu</strain>
    </source>
</reference>
<name>A0AAD8LP26_BABGI</name>